<name>A0A7W9QGE1_9ACTN</name>
<gene>
    <name evidence="2" type="ORF">FHS42_006732</name>
</gene>
<protein>
    <submittedName>
        <fullName evidence="2">Uncharacterized protein</fullName>
    </submittedName>
</protein>
<feature type="region of interest" description="Disordered" evidence="1">
    <location>
        <begin position="1"/>
        <end position="64"/>
    </location>
</feature>
<organism evidence="2 3">
    <name type="scientific">Streptomyces zagrosensis</name>
    <dbReference type="NCBI Taxonomy" id="1042984"/>
    <lineage>
        <taxon>Bacteria</taxon>
        <taxon>Bacillati</taxon>
        <taxon>Actinomycetota</taxon>
        <taxon>Actinomycetes</taxon>
        <taxon>Kitasatosporales</taxon>
        <taxon>Streptomycetaceae</taxon>
        <taxon>Streptomyces</taxon>
    </lineage>
</organism>
<evidence type="ECO:0000256" key="1">
    <source>
        <dbReference type="SAM" id="MobiDB-lite"/>
    </source>
</evidence>
<keyword evidence="3" id="KW-1185">Reference proteome</keyword>
<dbReference type="EMBL" id="JACHJL010000025">
    <property type="protein sequence ID" value="MBB5939636.1"/>
    <property type="molecule type" value="Genomic_DNA"/>
</dbReference>
<dbReference type="Proteomes" id="UP000588098">
    <property type="component" value="Unassembled WGS sequence"/>
</dbReference>
<feature type="compositionally biased region" description="Low complexity" evidence="1">
    <location>
        <begin position="7"/>
        <end position="17"/>
    </location>
</feature>
<evidence type="ECO:0000313" key="2">
    <source>
        <dbReference type="EMBL" id="MBB5939636.1"/>
    </source>
</evidence>
<dbReference type="AlphaFoldDB" id="A0A7W9QGE1"/>
<proteinExistence type="predicted"/>
<sequence length="64" mass="6732">MTKLMETTESSETGETGALERTADTGEDVAQLEPRAHGVRTRRLSTQPPPTGTPGPTPRGALGE</sequence>
<reference evidence="2 3" key="1">
    <citation type="submission" date="2020-08" db="EMBL/GenBank/DDBJ databases">
        <title>Genomic Encyclopedia of Type Strains, Phase III (KMG-III): the genomes of soil and plant-associated and newly described type strains.</title>
        <authorList>
            <person name="Whitman W."/>
        </authorList>
    </citation>
    <scope>NUCLEOTIDE SEQUENCE [LARGE SCALE GENOMIC DNA]</scope>
    <source>
        <strain evidence="2 3">CECT 8305</strain>
    </source>
</reference>
<comment type="caution">
    <text evidence="2">The sequence shown here is derived from an EMBL/GenBank/DDBJ whole genome shotgun (WGS) entry which is preliminary data.</text>
</comment>
<evidence type="ECO:0000313" key="3">
    <source>
        <dbReference type="Proteomes" id="UP000588098"/>
    </source>
</evidence>
<feature type="compositionally biased region" description="Pro residues" evidence="1">
    <location>
        <begin position="47"/>
        <end position="57"/>
    </location>
</feature>
<accession>A0A7W9QGE1</accession>